<organism evidence="4 5">
    <name type="scientific">Anaeromyxobacter paludicola</name>
    <dbReference type="NCBI Taxonomy" id="2918171"/>
    <lineage>
        <taxon>Bacteria</taxon>
        <taxon>Pseudomonadati</taxon>
        <taxon>Myxococcota</taxon>
        <taxon>Myxococcia</taxon>
        <taxon>Myxococcales</taxon>
        <taxon>Cystobacterineae</taxon>
        <taxon>Anaeromyxobacteraceae</taxon>
        <taxon>Anaeromyxobacter</taxon>
    </lineage>
</organism>
<dbReference type="PANTHER" id="PTHR46268">
    <property type="entry name" value="STRESS RESPONSE PROTEIN NHAX"/>
    <property type="match status" value="1"/>
</dbReference>
<dbReference type="SUPFAM" id="SSF52402">
    <property type="entry name" value="Adenine nucleotide alpha hydrolases-like"/>
    <property type="match status" value="1"/>
</dbReference>
<evidence type="ECO:0000256" key="1">
    <source>
        <dbReference type="ARBA" id="ARBA00008791"/>
    </source>
</evidence>
<dbReference type="Gene3D" id="3.40.50.620">
    <property type="entry name" value="HUPs"/>
    <property type="match status" value="1"/>
</dbReference>
<dbReference type="InterPro" id="IPR014729">
    <property type="entry name" value="Rossmann-like_a/b/a_fold"/>
</dbReference>
<dbReference type="InterPro" id="IPR006015">
    <property type="entry name" value="Universal_stress_UspA"/>
</dbReference>
<dbReference type="Pfam" id="PF00582">
    <property type="entry name" value="Usp"/>
    <property type="match status" value="1"/>
</dbReference>
<sequence length="200" mass="21786">MTPPLQRILVATDLSPASVTAFERALELATRYGARLLVAHAYQDHHLPQAGFACTETWDEWDRGFREDARKRLAPLVRRAWEAGLEADALLLPGFPDEALVEAARAQDADLLVVGTHGRRGPARLLLGSVAARVVATAPCPVLVVRPAGPAASDRAGRPPAAEEAGDEQDHRRDQRDVDDAGRDLEGEPDDPDGERQRRE</sequence>
<feature type="compositionally biased region" description="Basic and acidic residues" evidence="2">
    <location>
        <begin position="168"/>
        <end position="186"/>
    </location>
</feature>
<evidence type="ECO:0000313" key="4">
    <source>
        <dbReference type="EMBL" id="BDG09576.1"/>
    </source>
</evidence>
<feature type="domain" description="UspA" evidence="3">
    <location>
        <begin position="6"/>
        <end position="146"/>
    </location>
</feature>
<dbReference type="CDD" id="cd00293">
    <property type="entry name" value="USP-like"/>
    <property type="match status" value="1"/>
</dbReference>
<evidence type="ECO:0000259" key="3">
    <source>
        <dbReference type="Pfam" id="PF00582"/>
    </source>
</evidence>
<reference evidence="5" key="1">
    <citation type="journal article" date="2022" name="Int. J. Syst. Evol. Microbiol.">
        <title>Anaeromyxobacter oryzae sp. nov., Anaeromyxobacter diazotrophicus sp. nov. and Anaeromyxobacter paludicola sp. nov., isolated from paddy soils.</title>
        <authorList>
            <person name="Itoh H."/>
            <person name="Xu Z."/>
            <person name="Mise K."/>
            <person name="Masuda Y."/>
            <person name="Ushijima N."/>
            <person name="Hayakawa C."/>
            <person name="Shiratori Y."/>
            <person name="Senoo K."/>
        </authorList>
    </citation>
    <scope>NUCLEOTIDE SEQUENCE [LARGE SCALE GENOMIC DNA]</scope>
    <source>
        <strain evidence="5">Red630</strain>
    </source>
</reference>
<dbReference type="EMBL" id="AP025592">
    <property type="protein sequence ID" value="BDG09576.1"/>
    <property type="molecule type" value="Genomic_DNA"/>
</dbReference>
<dbReference type="InterPro" id="IPR006016">
    <property type="entry name" value="UspA"/>
</dbReference>
<feature type="region of interest" description="Disordered" evidence="2">
    <location>
        <begin position="149"/>
        <end position="200"/>
    </location>
</feature>
<evidence type="ECO:0000256" key="2">
    <source>
        <dbReference type="SAM" id="MobiDB-lite"/>
    </source>
</evidence>
<protein>
    <recommendedName>
        <fullName evidence="3">UspA domain-containing protein</fullName>
    </recommendedName>
</protein>
<proteinExistence type="inferred from homology"/>
<accession>A0ABM7XCG9</accession>
<dbReference type="PRINTS" id="PR01438">
    <property type="entry name" value="UNVRSLSTRESS"/>
</dbReference>
<comment type="similarity">
    <text evidence="1">Belongs to the universal stress protein A family.</text>
</comment>
<keyword evidence="5" id="KW-1185">Reference proteome</keyword>
<gene>
    <name evidence="4" type="ORF">AMPC_26890</name>
</gene>
<dbReference type="PANTHER" id="PTHR46268:SF6">
    <property type="entry name" value="UNIVERSAL STRESS PROTEIN UP12"/>
    <property type="match status" value="1"/>
</dbReference>
<evidence type="ECO:0000313" key="5">
    <source>
        <dbReference type="Proteomes" id="UP001162734"/>
    </source>
</evidence>
<name>A0ABM7XCG9_9BACT</name>
<dbReference type="Proteomes" id="UP001162734">
    <property type="component" value="Chromosome"/>
</dbReference>